<dbReference type="Gene3D" id="3.40.50.300">
    <property type="entry name" value="P-loop containing nucleotide triphosphate hydrolases"/>
    <property type="match status" value="1"/>
</dbReference>
<dbReference type="GO" id="GO:0016887">
    <property type="term" value="F:ATP hydrolysis activity"/>
    <property type="evidence" value="ECO:0007669"/>
    <property type="project" value="TreeGrafter"/>
</dbReference>
<dbReference type="RefSeq" id="WP_089813168.1">
    <property type="nucleotide sequence ID" value="NZ_FOZK01000001.1"/>
</dbReference>
<dbReference type="GO" id="GO:0009898">
    <property type="term" value="C:cytoplasmic side of plasma membrane"/>
    <property type="evidence" value="ECO:0007669"/>
    <property type="project" value="TreeGrafter"/>
</dbReference>
<evidence type="ECO:0000256" key="1">
    <source>
        <dbReference type="ARBA" id="ARBA00022741"/>
    </source>
</evidence>
<dbReference type="InterPro" id="IPR027417">
    <property type="entry name" value="P-loop_NTPase"/>
</dbReference>
<dbReference type="OrthoDB" id="313523at2157"/>
<organism evidence="3 4">
    <name type="scientific">Halomicrobium zhouii</name>
    <dbReference type="NCBI Taxonomy" id="767519"/>
    <lineage>
        <taxon>Archaea</taxon>
        <taxon>Methanobacteriati</taxon>
        <taxon>Methanobacteriota</taxon>
        <taxon>Stenosarchaea group</taxon>
        <taxon>Halobacteria</taxon>
        <taxon>Halobacteriales</taxon>
        <taxon>Haloarculaceae</taxon>
        <taxon>Halomicrobium</taxon>
    </lineage>
</organism>
<dbReference type="InterPro" id="IPR050625">
    <property type="entry name" value="ParA/MinD_ATPase"/>
</dbReference>
<protein>
    <submittedName>
        <fullName evidence="3">Cellulose biosynthesis protein BcsQ</fullName>
    </submittedName>
</protein>
<name>A0A1I6K709_9EURY</name>
<dbReference type="GO" id="GO:0005524">
    <property type="term" value="F:ATP binding"/>
    <property type="evidence" value="ECO:0007669"/>
    <property type="project" value="UniProtKB-KW"/>
</dbReference>
<keyword evidence="1" id="KW-0547">Nucleotide-binding</keyword>
<dbReference type="EMBL" id="FOZK01000001">
    <property type="protein sequence ID" value="SFR86848.1"/>
    <property type="molecule type" value="Genomic_DNA"/>
</dbReference>
<proteinExistence type="predicted"/>
<dbReference type="Pfam" id="PF06564">
    <property type="entry name" value="CBP_BcsQ"/>
    <property type="match status" value="1"/>
</dbReference>
<gene>
    <name evidence="3" type="ORF">SAMN05216559_0273</name>
</gene>
<dbReference type="AlphaFoldDB" id="A0A1I6K709"/>
<keyword evidence="2" id="KW-0067">ATP-binding</keyword>
<evidence type="ECO:0000256" key="2">
    <source>
        <dbReference type="ARBA" id="ARBA00022840"/>
    </source>
</evidence>
<keyword evidence="4" id="KW-1185">Reference proteome</keyword>
<dbReference type="GO" id="GO:0051782">
    <property type="term" value="P:negative regulation of cell division"/>
    <property type="evidence" value="ECO:0007669"/>
    <property type="project" value="TreeGrafter"/>
</dbReference>
<reference evidence="3 4" key="1">
    <citation type="submission" date="2016-10" db="EMBL/GenBank/DDBJ databases">
        <authorList>
            <person name="de Groot N.N."/>
        </authorList>
    </citation>
    <scope>NUCLEOTIDE SEQUENCE [LARGE SCALE GENOMIC DNA]</scope>
    <source>
        <strain evidence="3 4">CGMCC 1.10457</strain>
    </source>
</reference>
<evidence type="ECO:0000313" key="3">
    <source>
        <dbReference type="EMBL" id="SFR86848.1"/>
    </source>
</evidence>
<dbReference type="InterPro" id="IPR017746">
    <property type="entry name" value="Cellulose_synthase_operon_BcsQ"/>
</dbReference>
<sequence length="240" mass="24685">MSTTVAFVGVTGGAGTTRLSVEAGATLARAGHSVAVLDAAFATQGLATHVEGRIDPDLTRVLTDEAAFGDALVDVWPDLEGRAAIAPVHAPFERVARAKAPDAARQFETCVDHAARQFDHVVVDVPPVADNQSVAAVTGVDRRVLVAPDARRGADLLPRMRGRLVDLGSESDALVANRAGGGEPTHLPEADHVVPTGEDGVVTPTCATANTAFAVAVADLSSSLFDRDIEVDVESGGLLG</sequence>
<accession>A0A1I6K709</accession>
<dbReference type="Proteomes" id="UP000199062">
    <property type="component" value="Unassembled WGS sequence"/>
</dbReference>
<dbReference type="STRING" id="767519.SAMN05216559_0273"/>
<dbReference type="SUPFAM" id="SSF52540">
    <property type="entry name" value="P-loop containing nucleoside triphosphate hydrolases"/>
    <property type="match status" value="1"/>
</dbReference>
<dbReference type="GO" id="GO:0005829">
    <property type="term" value="C:cytosol"/>
    <property type="evidence" value="ECO:0007669"/>
    <property type="project" value="TreeGrafter"/>
</dbReference>
<dbReference type="PANTHER" id="PTHR43384">
    <property type="entry name" value="SEPTUM SITE-DETERMINING PROTEIN MIND HOMOLOG, CHLOROPLASTIC-RELATED"/>
    <property type="match status" value="1"/>
</dbReference>
<dbReference type="PANTHER" id="PTHR43384:SF6">
    <property type="entry name" value="SEPTUM SITE-DETERMINING PROTEIN MIND HOMOLOG, CHLOROPLASTIC"/>
    <property type="match status" value="1"/>
</dbReference>
<evidence type="ECO:0000313" key="4">
    <source>
        <dbReference type="Proteomes" id="UP000199062"/>
    </source>
</evidence>